<keyword evidence="2" id="KW-0813">Transport</keyword>
<gene>
    <name evidence="11" type="ORF">HXX08_06500</name>
    <name evidence="12" type="ORF">OZ401_000648</name>
</gene>
<feature type="transmembrane region" description="Helical" evidence="9">
    <location>
        <begin position="37"/>
        <end position="55"/>
    </location>
</feature>
<feature type="transmembrane region" description="Helical" evidence="9">
    <location>
        <begin position="175"/>
        <end position="194"/>
    </location>
</feature>
<comment type="subcellular location">
    <subcellularLocation>
        <location evidence="1">Cell membrane</location>
        <topology evidence="1">Multi-pass membrane protein</topology>
    </subcellularLocation>
</comment>
<dbReference type="EMBL" id="CP128399">
    <property type="protein sequence ID" value="WJW67383.1"/>
    <property type="molecule type" value="Genomic_DNA"/>
</dbReference>
<evidence type="ECO:0000256" key="4">
    <source>
        <dbReference type="ARBA" id="ARBA00022692"/>
    </source>
</evidence>
<evidence type="ECO:0000313" key="12">
    <source>
        <dbReference type="EMBL" id="WJW67383.1"/>
    </source>
</evidence>
<dbReference type="CDD" id="cd03219">
    <property type="entry name" value="ABC_Mj1267_LivG_branched"/>
    <property type="match status" value="1"/>
</dbReference>
<name>A0A8T7M0T1_9CHLR</name>
<dbReference type="GO" id="GO:0005524">
    <property type="term" value="F:ATP binding"/>
    <property type="evidence" value="ECO:0007669"/>
    <property type="project" value="UniProtKB-KW"/>
</dbReference>
<evidence type="ECO:0000256" key="8">
    <source>
        <dbReference type="ARBA" id="ARBA00023136"/>
    </source>
</evidence>
<keyword evidence="7 9" id="KW-1133">Transmembrane helix</keyword>
<evidence type="ECO:0000313" key="14">
    <source>
        <dbReference type="Proteomes" id="UP001431572"/>
    </source>
</evidence>
<dbReference type="SMART" id="SM00382">
    <property type="entry name" value="AAA"/>
    <property type="match status" value="1"/>
</dbReference>
<evidence type="ECO:0000256" key="2">
    <source>
        <dbReference type="ARBA" id="ARBA00022448"/>
    </source>
</evidence>
<dbReference type="InterPro" id="IPR003439">
    <property type="entry name" value="ABC_transporter-like_ATP-bd"/>
</dbReference>
<keyword evidence="5" id="KW-0547">Nucleotide-binding</keyword>
<evidence type="ECO:0000256" key="5">
    <source>
        <dbReference type="ARBA" id="ARBA00022741"/>
    </source>
</evidence>
<dbReference type="SUPFAM" id="SSF52540">
    <property type="entry name" value="P-loop containing nucleoside triphosphate hydrolases"/>
    <property type="match status" value="1"/>
</dbReference>
<keyword evidence="8 9" id="KW-0472">Membrane</keyword>
<evidence type="ECO:0000256" key="7">
    <source>
        <dbReference type="ARBA" id="ARBA00022989"/>
    </source>
</evidence>
<organism evidence="11 13">
    <name type="scientific">Candidatus Chlorohelix allophototropha</name>
    <dbReference type="NCBI Taxonomy" id="3003348"/>
    <lineage>
        <taxon>Bacteria</taxon>
        <taxon>Bacillati</taxon>
        <taxon>Chloroflexota</taxon>
        <taxon>Chloroflexia</taxon>
        <taxon>Candidatus Chloroheliales</taxon>
        <taxon>Candidatus Chloroheliaceae</taxon>
        <taxon>Candidatus Chlorohelix</taxon>
    </lineage>
</organism>
<feature type="transmembrane region" description="Helical" evidence="9">
    <location>
        <begin position="12"/>
        <end position="30"/>
    </location>
</feature>
<dbReference type="Proteomes" id="UP000521676">
    <property type="component" value="Unassembled WGS sequence"/>
</dbReference>
<evidence type="ECO:0000256" key="1">
    <source>
        <dbReference type="ARBA" id="ARBA00004651"/>
    </source>
</evidence>
<dbReference type="GO" id="GO:0015658">
    <property type="term" value="F:branched-chain amino acid transmembrane transporter activity"/>
    <property type="evidence" value="ECO:0007669"/>
    <property type="project" value="InterPro"/>
</dbReference>
<evidence type="ECO:0000256" key="9">
    <source>
        <dbReference type="SAM" id="Phobius"/>
    </source>
</evidence>
<evidence type="ECO:0000313" key="13">
    <source>
        <dbReference type="Proteomes" id="UP000521676"/>
    </source>
</evidence>
<sequence length="597" mass="64746">MKLLLQKIPFEAKGLLVIAIAAYILTGLVEDYQATQWTVWVIYGLLALSLTLVWGKGGIFSLGQVAFFGIGGYAYGVVGVNLLNTTGESLSALVTAGLLAALFAAAQGFFMFYGNVGDVYIAVITLATTLVLYTFMLSTSGRQYAIGKAYLGGFNGMTNVPPLTLFNSYPSQRDLLLLTIILAAAIAFGVRYLLWRPFGKVIAGLRNNELRTQLLGYDARRYKLLLYTLGGGIAGLAGGCYAAWGQFISPTVFSLSQASLVVIYVLVGGRASLTGAFAGAILVEGLSTTLSKGGTEATPIVLGLVMILIVLVLPTGIVPALATLLSRFQLIPRITVQSKRPELKTIPSARVYRKNGGRLDTVDLRKTFGGLVAVASASLEFGTPGVYCLIGPNGAGKSTYFNLLIGRYKPTSGQVLFAGKPLNRLPIFRRVQQGMGIKLQVVSIFTELSVFENMWLAAYANSRNSLWAKQQAEKLLERFGILDYADMQAGTLSHGQQQWLEIGMVLAQEPSVILLDEPTAGMTREETARTADLIRELGKHASVIVVEHDMEFVRLLDAPVTVFHQGQIFAKGRLEELRQNEDLQNIYLGRHHNVEVK</sequence>
<dbReference type="GO" id="GO:0016887">
    <property type="term" value="F:ATP hydrolysis activity"/>
    <property type="evidence" value="ECO:0007669"/>
    <property type="project" value="InterPro"/>
</dbReference>
<dbReference type="EMBL" id="JACATZ010000001">
    <property type="protein sequence ID" value="NWJ45510.1"/>
    <property type="molecule type" value="Genomic_DNA"/>
</dbReference>
<evidence type="ECO:0000259" key="10">
    <source>
        <dbReference type="PROSITE" id="PS50893"/>
    </source>
</evidence>
<dbReference type="GO" id="GO:0005886">
    <property type="term" value="C:plasma membrane"/>
    <property type="evidence" value="ECO:0007669"/>
    <property type="project" value="UniProtKB-SubCell"/>
</dbReference>
<dbReference type="InterPro" id="IPR003593">
    <property type="entry name" value="AAA+_ATPase"/>
</dbReference>
<dbReference type="InterPro" id="IPR043428">
    <property type="entry name" value="LivM-like"/>
</dbReference>
<evidence type="ECO:0000256" key="3">
    <source>
        <dbReference type="ARBA" id="ARBA00022475"/>
    </source>
</evidence>
<feature type="transmembrane region" description="Helical" evidence="9">
    <location>
        <begin position="119"/>
        <end position="137"/>
    </location>
</feature>
<dbReference type="PROSITE" id="PS50893">
    <property type="entry name" value="ABC_TRANSPORTER_2"/>
    <property type="match status" value="1"/>
</dbReference>
<dbReference type="Proteomes" id="UP001431572">
    <property type="component" value="Chromosome 1"/>
</dbReference>
<feature type="transmembrane region" description="Helical" evidence="9">
    <location>
        <begin position="224"/>
        <end position="244"/>
    </location>
</feature>
<dbReference type="Pfam" id="PF02653">
    <property type="entry name" value="BPD_transp_2"/>
    <property type="match status" value="1"/>
</dbReference>
<reference evidence="11 13" key="1">
    <citation type="submission" date="2020-06" db="EMBL/GenBank/DDBJ databases">
        <title>Anoxygenic phototrophic Chloroflexota member uses a Type I reaction center.</title>
        <authorList>
            <person name="Tsuji J.M."/>
            <person name="Shaw N.A."/>
            <person name="Nagashima S."/>
            <person name="Venkiteswaran J."/>
            <person name="Schiff S.L."/>
            <person name="Hanada S."/>
            <person name="Tank M."/>
            <person name="Neufeld J.D."/>
        </authorList>
    </citation>
    <scope>NUCLEOTIDE SEQUENCE [LARGE SCALE GENOMIC DNA]</scope>
    <source>
        <strain evidence="11">L227-S17</strain>
    </source>
</reference>
<keyword evidence="4 9" id="KW-0812">Transmembrane</keyword>
<keyword evidence="6 11" id="KW-0067">ATP-binding</keyword>
<dbReference type="InterPro" id="IPR001851">
    <property type="entry name" value="ABC_transp_permease"/>
</dbReference>
<dbReference type="InterPro" id="IPR027417">
    <property type="entry name" value="P-loop_NTPase"/>
</dbReference>
<dbReference type="Pfam" id="PF00005">
    <property type="entry name" value="ABC_tran"/>
    <property type="match status" value="1"/>
</dbReference>
<dbReference type="AlphaFoldDB" id="A0A8T7M0T1"/>
<accession>A0A8T7M0T1</accession>
<feature type="transmembrane region" description="Helical" evidence="9">
    <location>
        <begin position="300"/>
        <end position="325"/>
    </location>
</feature>
<dbReference type="RefSeq" id="WP_341469277.1">
    <property type="nucleotide sequence ID" value="NZ_CP128399.1"/>
</dbReference>
<evidence type="ECO:0000313" key="11">
    <source>
        <dbReference type="EMBL" id="NWJ45510.1"/>
    </source>
</evidence>
<keyword evidence="14" id="KW-1185">Reference proteome</keyword>
<dbReference type="PANTHER" id="PTHR45772">
    <property type="entry name" value="CONSERVED COMPONENT OF ABC TRANSPORTER FOR NATURAL AMINO ACIDS-RELATED"/>
    <property type="match status" value="1"/>
</dbReference>
<keyword evidence="3" id="KW-1003">Cell membrane</keyword>
<protein>
    <submittedName>
        <fullName evidence="11">ATP-binding cassette domain-containing protein</fullName>
    </submittedName>
</protein>
<proteinExistence type="predicted"/>
<dbReference type="CDD" id="cd06581">
    <property type="entry name" value="TM_PBP1_LivM_like"/>
    <property type="match status" value="1"/>
</dbReference>
<reference evidence="12" key="2">
    <citation type="journal article" date="2024" name="Nature">
        <title>Anoxygenic phototroph of the Chloroflexota uses a type I reaction centre.</title>
        <authorList>
            <person name="Tsuji J.M."/>
            <person name="Shaw N.A."/>
            <person name="Nagashima S."/>
            <person name="Venkiteswaran J.J."/>
            <person name="Schiff S.L."/>
            <person name="Watanabe T."/>
            <person name="Fukui M."/>
            <person name="Hanada S."/>
            <person name="Tank M."/>
            <person name="Neufeld J.D."/>
        </authorList>
    </citation>
    <scope>NUCLEOTIDE SEQUENCE</scope>
    <source>
        <strain evidence="12">L227-S17</strain>
    </source>
</reference>
<feature type="transmembrane region" description="Helical" evidence="9">
    <location>
        <begin position="90"/>
        <end position="113"/>
    </location>
</feature>
<evidence type="ECO:0000256" key="6">
    <source>
        <dbReference type="ARBA" id="ARBA00022840"/>
    </source>
</evidence>
<feature type="transmembrane region" description="Helical" evidence="9">
    <location>
        <begin position="61"/>
        <end position="83"/>
    </location>
</feature>
<dbReference type="InterPro" id="IPR051120">
    <property type="entry name" value="ABC_AA/LPS_Transport"/>
</dbReference>
<dbReference type="Gene3D" id="3.40.50.300">
    <property type="entry name" value="P-loop containing nucleotide triphosphate hydrolases"/>
    <property type="match status" value="1"/>
</dbReference>
<feature type="domain" description="ABC transporter" evidence="10">
    <location>
        <begin position="359"/>
        <end position="590"/>
    </location>
</feature>